<reference evidence="6" key="3">
    <citation type="journal article" date="2021" name="bioRxiv">
        <title>Bilateral symmetry of linear streptomycete chromosomes.</title>
        <authorList>
            <person name="Algora-Gallardo L."/>
            <person name="Schniete J.K."/>
            <person name="Mark D.R."/>
            <person name="Hunter I.S."/>
            <person name="Herron P.R."/>
        </authorList>
    </citation>
    <scope>NUCLEOTIDE SEQUENCE</scope>
    <source>
        <strain evidence="6">ATCC 10970</strain>
    </source>
</reference>
<dbReference type="Pfam" id="PF00155">
    <property type="entry name" value="Aminotran_1_2"/>
    <property type="match status" value="1"/>
</dbReference>
<keyword evidence="3 6" id="KW-0808">Transferase</keyword>
<evidence type="ECO:0000256" key="1">
    <source>
        <dbReference type="ARBA" id="ARBA00001933"/>
    </source>
</evidence>
<dbReference type="Gene3D" id="3.40.640.10">
    <property type="entry name" value="Type I PLP-dependent aspartate aminotransferase-like (Major domain)"/>
    <property type="match status" value="1"/>
</dbReference>
<dbReference type="PANTHER" id="PTHR42790:SF19">
    <property type="entry name" value="KYNURENINE_ALPHA-AMINOADIPATE AMINOTRANSFERASE, MITOCHONDRIAL"/>
    <property type="match status" value="1"/>
</dbReference>
<feature type="domain" description="Aminotransferase class I/classII large" evidence="5">
    <location>
        <begin position="50"/>
        <end position="337"/>
    </location>
</feature>
<gene>
    <name evidence="6" type="ORF">SRIM_001790</name>
</gene>
<dbReference type="Proteomes" id="UP000011074">
    <property type="component" value="Chromosome"/>
</dbReference>
<evidence type="ECO:0000256" key="2">
    <source>
        <dbReference type="ARBA" id="ARBA00022576"/>
    </source>
</evidence>
<dbReference type="EMBL" id="CP048261">
    <property type="protein sequence ID" value="QST79073.1"/>
    <property type="molecule type" value="Genomic_DNA"/>
</dbReference>
<dbReference type="InterPro" id="IPR050859">
    <property type="entry name" value="Class-I_PLP-dep_aminotransf"/>
</dbReference>
<dbReference type="InterPro" id="IPR004839">
    <property type="entry name" value="Aminotransferase_I/II_large"/>
</dbReference>
<reference evidence="6" key="2">
    <citation type="submission" date="2020-01" db="EMBL/GenBank/DDBJ databases">
        <authorList>
            <person name="Algora L."/>
            <person name="Schniete J.K."/>
            <person name="MacFadyen A."/>
            <person name="Hoskisson P.A."/>
            <person name="Hunter I.S."/>
            <person name="Herron P.R."/>
        </authorList>
    </citation>
    <scope>NUCLEOTIDE SEQUENCE</scope>
    <source>
        <strain evidence="6">ATCC 10970</strain>
    </source>
</reference>
<evidence type="ECO:0000256" key="4">
    <source>
        <dbReference type="ARBA" id="ARBA00022898"/>
    </source>
</evidence>
<dbReference type="GO" id="GO:1901605">
    <property type="term" value="P:alpha-amino acid metabolic process"/>
    <property type="evidence" value="ECO:0007669"/>
    <property type="project" value="TreeGrafter"/>
</dbReference>
<dbReference type="SUPFAM" id="SSF53383">
    <property type="entry name" value="PLP-dependent transferases"/>
    <property type="match status" value="1"/>
</dbReference>
<keyword evidence="4" id="KW-0663">Pyridoxal phosphate</keyword>
<sequence length="376" mass="40546">MTTFRERRPTMFHFSRGIPPQEAIPSRQIAEHTAAVLREHEDRVFQYAPIGNHTGDAALREQLAAFHSVGADQIFVTNGSLQALDLLAAHLLAGDRKIVYVEAPTYDRAVQIFERHGGRVSGVTLQHDGLDLDALEARLATRVPAFVYVIPDFQNPSGVTMSEAKRRRLVQLAETHDFLILEDIPYRELRYDGTAPAGFFELAPAGRVLTMGSLSKILSPGLRVGYVIGEAATLGALAALAEGTYLSPAPLLQAVAAQALRAGLAQENVARVRELLGPRHDGAVKAVREQLGEDALLAVPHGGYYVSVHLPVATDESTFLKAATADGLKLTRGSGFYPADAAPPEGKVFLRLPFQSFEPDEFAAGVERLAAVASKG</sequence>
<comment type="cofactor">
    <cofactor evidence="1">
        <name>pyridoxal 5'-phosphate</name>
        <dbReference type="ChEBI" id="CHEBI:597326"/>
    </cofactor>
</comment>
<reference evidence="6" key="1">
    <citation type="submission" date="2012-12" db="EMBL/GenBank/DDBJ databases">
        <authorList>
            <person name="Pethick F.E."/>
            <person name="MacFadyen A.C."/>
            <person name="Tang Z."/>
            <person name="Sangal V."/>
            <person name="Tze-Tze L."/>
            <person name="Chu J."/>
            <person name="Guo M."/>
            <person name="Kirby R."/>
            <person name="Hoskisson P.A."/>
            <person name="Herron P.R."/>
            <person name="Hunter I.S."/>
        </authorList>
    </citation>
    <scope>NUCLEOTIDE SEQUENCE</scope>
    <source>
        <strain evidence="6">ATCC 10970</strain>
    </source>
</reference>
<proteinExistence type="predicted"/>
<dbReference type="GO" id="GO:0030170">
    <property type="term" value="F:pyridoxal phosphate binding"/>
    <property type="evidence" value="ECO:0007669"/>
    <property type="project" value="InterPro"/>
</dbReference>
<dbReference type="InterPro" id="IPR015421">
    <property type="entry name" value="PyrdxlP-dep_Trfase_major"/>
</dbReference>
<protein>
    <submittedName>
        <fullName evidence="6">PLP-dependent aminotransferase family protein</fullName>
    </submittedName>
</protein>
<accession>A0A8A1UEZ0</accession>
<dbReference type="InterPro" id="IPR015424">
    <property type="entry name" value="PyrdxlP-dep_Trfase"/>
</dbReference>
<dbReference type="GO" id="GO:0008483">
    <property type="term" value="F:transaminase activity"/>
    <property type="evidence" value="ECO:0007669"/>
    <property type="project" value="UniProtKB-KW"/>
</dbReference>
<keyword evidence="2 6" id="KW-0032">Aminotransferase</keyword>
<evidence type="ECO:0000313" key="6">
    <source>
        <dbReference type="EMBL" id="QST79073.1"/>
    </source>
</evidence>
<dbReference type="PANTHER" id="PTHR42790">
    <property type="entry name" value="AMINOTRANSFERASE"/>
    <property type="match status" value="1"/>
</dbReference>
<organism evidence="6 7">
    <name type="scientific">Streptomyces rimosus subsp. rimosus (strain ATCC 10970 / DSM 40260 / JCM 4667 / NRRL 2234)</name>
    <dbReference type="NCBI Taxonomy" id="1265868"/>
    <lineage>
        <taxon>Bacteria</taxon>
        <taxon>Bacillati</taxon>
        <taxon>Actinomycetota</taxon>
        <taxon>Actinomycetes</taxon>
        <taxon>Kitasatosporales</taxon>
        <taxon>Streptomycetaceae</taxon>
        <taxon>Streptomyces</taxon>
    </lineage>
</organism>
<dbReference type="AlphaFoldDB" id="A0A8A1UEZ0"/>
<evidence type="ECO:0000256" key="3">
    <source>
        <dbReference type="ARBA" id="ARBA00022679"/>
    </source>
</evidence>
<name>A0A8A1UEZ0_STRR1</name>
<evidence type="ECO:0000259" key="5">
    <source>
        <dbReference type="Pfam" id="PF00155"/>
    </source>
</evidence>
<dbReference type="CDD" id="cd00609">
    <property type="entry name" value="AAT_like"/>
    <property type="match status" value="1"/>
</dbReference>
<evidence type="ECO:0000313" key="7">
    <source>
        <dbReference type="Proteomes" id="UP000011074"/>
    </source>
</evidence>